<keyword evidence="2" id="KW-0605">Phycobilisome</keyword>
<evidence type="ECO:0000256" key="3">
    <source>
        <dbReference type="SAM" id="MobiDB-lite"/>
    </source>
</evidence>
<dbReference type="GO" id="GO:0030089">
    <property type="term" value="C:phycobilisome"/>
    <property type="evidence" value="ECO:0007669"/>
    <property type="project" value="UniProtKB-KW"/>
</dbReference>
<feature type="region of interest" description="Disordered" evidence="3">
    <location>
        <begin position="326"/>
        <end position="349"/>
    </location>
</feature>
<reference evidence="5" key="1">
    <citation type="submission" date="2018-04" db="EMBL/GenBank/DDBJ databases">
        <authorList>
            <person name="Cornet L."/>
        </authorList>
    </citation>
    <scope>NUCLEOTIDE SEQUENCE [LARGE SCALE GENOMIC DNA]</scope>
</reference>
<evidence type="ECO:0000256" key="2">
    <source>
        <dbReference type="ARBA" id="ARBA00022738"/>
    </source>
</evidence>
<dbReference type="EMBL" id="QBMN01000031">
    <property type="protein sequence ID" value="PZO43129.1"/>
    <property type="molecule type" value="Genomic_DNA"/>
</dbReference>
<evidence type="ECO:0008006" key="6">
    <source>
        <dbReference type="Google" id="ProtNLM"/>
    </source>
</evidence>
<organism evidence="4 5">
    <name type="scientific">Shackletoniella antarctica</name>
    <dbReference type="NCBI Taxonomy" id="268115"/>
    <lineage>
        <taxon>Bacteria</taxon>
        <taxon>Bacillati</taxon>
        <taxon>Cyanobacteriota</taxon>
        <taxon>Cyanophyceae</taxon>
        <taxon>Oculatellales</taxon>
        <taxon>Oculatellaceae</taxon>
        <taxon>Shackletoniella</taxon>
    </lineage>
</organism>
<proteinExistence type="predicted"/>
<dbReference type="GO" id="GO:0016491">
    <property type="term" value="F:oxidoreductase activity"/>
    <property type="evidence" value="ECO:0007669"/>
    <property type="project" value="TreeGrafter"/>
</dbReference>
<name>A0A2W4WML6_9CYAN</name>
<dbReference type="PANTHER" id="PTHR12697:SF5">
    <property type="entry name" value="DEOXYHYPUSINE HYDROXYLASE"/>
    <property type="match status" value="1"/>
</dbReference>
<feature type="compositionally biased region" description="Acidic residues" evidence="3">
    <location>
        <begin position="83"/>
        <end position="100"/>
    </location>
</feature>
<feature type="compositionally biased region" description="Low complexity" evidence="3">
    <location>
        <begin position="66"/>
        <end position="82"/>
    </location>
</feature>
<comment type="caution">
    <text evidence="4">The sequence shown here is derived from an EMBL/GenBank/DDBJ whole genome shotgun (WGS) entry which is preliminary data.</text>
</comment>
<dbReference type="SUPFAM" id="SSF48371">
    <property type="entry name" value="ARM repeat"/>
    <property type="match status" value="1"/>
</dbReference>
<feature type="region of interest" description="Disordered" evidence="3">
    <location>
        <begin position="65"/>
        <end position="112"/>
    </location>
</feature>
<evidence type="ECO:0000256" key="1">
    <source>
        <dbReference type="ARBA" id="ARBA00022549"/>
    </source>
</evidence>
<dbReference type="PANTHER" id="PTHR12697">
    <property type="entry name" value="PBS LYASE HEAT-LIKE PROTEIN"/>
    <property type="match status" value="1"/>
</dbReference>
<evidence type="ECO:0000313" key="4">
    <source>
        <dbReference type="EMBL" id="PZO43129.1"/>
    </source>
</evidence>
<reference evidence="4 5" key="2">
    <citation type="submission" date="2018-06" db="EMBL/GenBank/DDBJ databases">
        <title>Metagenomic assembly of (sub)arctic Cyanobacteria and their associated microbiome from non-axenic cultures.</title>
        <authorList>
            <person name="Baurain D."/>
        </authorList>
    </citation>
    <scope>NUCLEOTIDE SEQUENCE [LARGE SCALE GENOMIC DNA]</scope>
    <source>
        <strain evidence="4">ULC041bin1</strain>
    </source>
</reference>
<dbReference type="Gene3D" id="1.25.10.10">
    <property type="entry name" value="Leucine-rich Repeat Variant"/>
    <property type="match status" value="1"/>
</dbReference>
<dbReference type="InterPro" id="IPR016024">
    <property type="entry name" value="ARM-type_fold"/>
</dbReference>
<keyword evidence="1" id="KW-0042">Antenna complex</keyword>
<dbReference type="Proteomes" id="UP000249081">
    <property type="component" value="Unassembled WGS sequence"/>
</dbReference>
<accession>A0A2W4WML6</accession>
<evidence type="ECO:0000313" key="5">
    <source>
        <dbReference type="Proteomes" id="UP000249081"/>
    </source>
</evidence>
<dbReference type="InterPro" id="IPR011989">
    <property type="entry name" value="ARM-like"/>
</dbReference>
<sequence>MGYAALALAAGLLDLGSGLFSRAVAASPLTIHLLAAPVLDQPAQVAAPANPVLLQPRAEGNEVTISQAAPSPAEPTEASSEALAEEDAPENDIPESDIPENDTAAPDGDLPPSGERRLGWWLVGSLALATSLGGWLLLGRGKQRSRADGLASAPAADVPPSPSQTEGAAAALADTNALVATEPPLESTIRLSSVDLVDSLVNQLASTDAASRRHAIWELGQRGNSDAIQPLVNGLLQGDSQEKSLILAALAEISSRSLKPMHRALALGLQDPSPEVRKNAIRDLSRVYDTVVQLSHMLAHASQDPDPGVQETAQWALSQLNRIPAAPYPSKPAALETSYDGEGHRLPPS</sequence>
<gene>
    <name evidence="4" type="ORF">DCF17_06315</name>
</gene>
<dbReference type="AlphaFoldDB" id="A0A2W4WML6"/>
<protein>
    <recommendedName>
        <fullName evidence="6">HEAT repeat domain-containing protein</fullName>
    </recommendedName>
</protein>
<dbReference type="Pfam" id="PF13646">
    <property type="entry name" value="HEAT_2"/>
    <property type="match status" value="1"/>
</dbReference>